<evidence type="ECO:0008006" key="3">
    <source>
        <dbReference type="Google" id="ProtNLM"/>
    </source>
</evidence>
<accession>A0ABW8IA77</accession>
<dbReference type="RefSeq" id="WP_404317667.1">
    <property type="nucleotide sequence ID" value="NZ_JAUIYO010000009.1"/>
</dbReference>
<comment type="caution">
    <text evidence="1">The sequence shown here is derived from an EMBL/GenBank/DDBJ whole genome shotgun (WGS) entry which is preliminary data.</text>
</comment>
<sequence length="42" mass="4672">MKNNKLKGGKTAMTALALGAAYLLRNEKSRNKLMNQFKSMAK</sequence>
<dbReference type="EMBL" id="JAUIYO010000009">
    <property type="protein sequence ID" value="MFK2826387.1"/>
    <property type="molecule type" value="Genomic_DNA"/>
</dbReference>
<organism evidence="1 2">
    <name type="scientific">Bacillus lumedeiriae</name>
    <dbReference type="NCBI Taxonomy" id="3058829"/>
    <lineage>
        <taxon>Bacteria</taxon>
        <taxon>Bacillati</taxon>
        <taxon>Bacillota</taxon>
        <taxon>Bacilli</taxon>
        <taxon>Bacillales</taxon>
        <taxon>Bacillaceae</taxon>
        <taxon>Bacillus</taxon>
    </lineage>
</organism>
<proteinExistence type="predicted"/>
<evidence type="ECO:0000313" key="2">
    <source>
        <dbReference type="Proteomes" id="UP001619911"/>
    </source>
</evidence>
<reference evidence="1 2" key="1">
    <citation type="submission" date="2023-07" db="EMBL/GenBank/DDBJ databases">
        <title>Bacillus lucianemedeirus sp. nov, a new species isolated from an immunobiological production facility.</title>
        <authorList>
            <person name="Costa L.V."/>
            <person name="Miranda R.V.S.L."/>
            <person name="Brandao M.L.L."/>
            <person name="Reis C.M.F."/>
            <person name="Frazao A.M."/>
            <person name="Cruz F.V."/>
            <person name="Baio P.V.P."/>
            <person name="Veras J.F.C."/>
            <person name="Ramos J.N."/>
            <person name="Vieira V."/>
        </authorList>
    </citation>
    <scope>NUCLEOTIDE SEQUENCE [LARGE SCALE GENOMIC DNA]</scope>
    <source>
        <strain evidence="1 2">B190/17</strain>
    </source>
</reference>
<protein>
    <recommendedName>
        <fullName evidence="3">DUF3918 domain-containing protein</fullName>
    </recommendedName>
</protein>
<evidence type="ECO:0000313" key="1">
    <source>
        <dbReference type="EMBL" id="MFK2826387.1"/>
    </source>
</evidence>
<name>A0ABW8IA77_9BACI</name>
<gene>
    <name evidence="1" type="ORF">QYG89_12050</name>
</gene>
<keyword evidence="2" id="KW-1185">Reference proteome</keyword>
<dbReference type="Proteomes" id="UP001619911">
    <property type="component" value="Unassembled WGS sequence"/>
</dbReference>